<comment type="caution">
    <text evidence="2">The sequence shown here is derived from an EMBL/GenBank/DDBJ whole genome shotgun (WGS) entry which is preliminary data.</text>
</comment>
<feature type="compositionally biased region" description="Basic and acidic residues" evidence="1">
    <location>
        <begin position="70"/>
        <end position="90"/>
    </location>
</feature>
<protein>
    <submittedName>
        <fullName evidence="2">Uncharacterized protein</fullName>
    </submittedName>
</protein>
<reference evidence="3" key="1">
    <citation type="submission" date="2017-03" db="EMBL/GenBank/DDBJ databases">
        <title>Phytopthora megakarya and P. palmivora, two closely related causual agents of cacao black pod achieved similar genome size and gene model numbers by different mechanisms.</title>
        <authorList>
            <person name="Ali S."/>
            <person name="Shao J."/>
            <person name="Larry D.J."/>
            <person name="Kronmiller B."/>
            <person name="Shen D."/>
            <person name="Strem M.D."/>
            <person name="Melnick R.L."/>
            <person name="Guiltinan M.J."/>
            <person name="Tyler B.M."/>
            <person name="Meinhardt L.W."/>
            <person name="Bailey B.A."/>
        </authorList>
    </citation>
    <scope>NUCLEOTIDE SEQUENCE [LARGE SCALE GENOMIC DNA]</scope>
    <source>
        <strain evidence="3">zdho120</strain>
    </source>
</reference>
<organism evidence="2 3">
    <name type="scientific">Phytophthora megakarya</name>
    <dbReference type="NCBI Taxonomy" id="4795"/>
    <lineage>
        <taxon>Eukaryota</taxon>
        <taxon>Sar</taxon>
        <taxon>Stramenopiles</taxon>
        <taxon>Oomycota</taxon>
        <taxon>Peronosporomycetes</taxon>
        <taxon>Peronosporales</taxon>
        <taxon>Peronosporaceae</taxon>
        <taxon>Phytophthora</taxon>
    </lineage>
</organism>
<feature type="region of interest" description="Disordered" evidence="1">
    <location>
        <begin position="70"/>
        <end position="91"/>
    </location>
</feature>
<sequence length="286" mass="33139">MEMKYERGKNILVFIDELMQGVSKLESMGLPLQDSAVLGTFVALQLYFECNRAGKPKCTQNLVDSDLCKRRSPPSEDVRVHSAQRRRETGKTAISQVSTMDDFVTAQSSAGVPVALIRASMANRQIQVENPLQGQDKFENTWQAERFMQNFCKAVDSETESDFEKQRDVLHSFSPTLAVYLDLHWWKLKQKIVRFWTIYYKHFGYRDTSAVEGTHAQCNLWIQNSKDGDLYTLFKRLLPWRVSNVNAVNIRSARDATILPYRLQKDRYNQVVRVITVWTLRKTDDL</sequence>
<dbReference type="Proteomes" id="UP000198211">
    <property type="component" value="Unassembled WGS sequence"/>
</dbReference>
<dbReference type="AlphaFoldDB" id="A0A225WWY9"/>
<accession>A0A225WWY9</accession>
<proteinExistence type="predicted"/>
<dbReference type="EMBL" id="NBNE01000153">
    <property type="protein sequence ID" value="OWZ22215.1"/>
    <property type="molecule type" value="Genomic_DNA"/>
</dbReference>
<gene>
    <name evidence="2" type="ORF">PHMEG_0003105</name>
</gene>
<evidence type="ECO:0000313" key="3">
    <source>
        <dbReference type="Proteomes" id="UP000198211"/>
    </source>
</evidence>
<dbReference type="OrthoDB" id="127842at2759"/>
<keyword evidence="3" id="KW-1185">Reference proteome</keyword>
<evidence type="ECO:0000313" key="2">
    <source>
        <dbReference type="EMBL" id="OWZ22215.1"/>
    </source>
</evidence>
<name>A0A225WWY9_9STRA</name>
<evidence type="ECO:0000256" key="1">
    <source>
        <dbReference type="SAM" id="MobiDB-lite"/>
    </source>
</evidence>